<reference evidence="4 5" key="1">
    <citation type="submission" date="2015-07" db="EMBL/GenBank/DDBJ databases">
        <title>Genome sequence of Leptolinea tardivitalis DSM 16556.</title>
        <authorList>
            <person name="Hemp J."/>
            <person name="Ward L.M."/>
            <person name="Pace L.A."/>
            <person name="Fischer W.W."/>
        </authorList>
    </citation>
    <scope>NUCLEOTIDE SEQUENCE [LARGE SCALE GENOMIC DNA]</scope>
    <source>
        <strain evidence="4 5">YMTK-2</strain>
    </source>
</reference>
<evidence type="ECO:0000256" key="3">
    <source>
        <dbReference type="PIRSR" id="PIRSR016184-1"/>
    </source>
</evidence>
<dbReference type="PANTHER" id="PTHR13774">
    <property type="entry name" value="PHENAZINE BIOSYNTHESIS PROTEIN"/>
    <property type="match status" value="1"/>
</dbReference>
<name>A0A0P6XVX7_9CHLR</name>
<dbReference type="GO" id="GO:0005737">
    <property type="term" value="C:cytoplasm"/>
    <property type="evidence" value="ECO:0007669"/>
    <property type="project" value="TreeGrafter"/>
</dbReference>
<dbReference type="PIRSF" id="PIRSF016184">
    <property type="entry name" value="PhzC_PhzF"/>
    <property type="match status" value="1"/>
</dbReference>
<evidence type="ECO:0000256" key="1">
    <source>
        <dbReference type="ARBA" id="ARBA00008270"/>
    </source>
</evidence>
<dbReference type="Proteomes" id="UP000050430">
    <property type="component" value="Unassembled WGS sequence"/>
</dbReference>
<keyword evidence="2" id="KW-0413">Isomerase</keyword>
<organism evidence="4 5">
    <name type="scientific">Leptolinea tardivitalis</name>
    <dbReference type="NCBI Taxonomy" id="229920"/>
    <lineage>
        <taxon>Bacteria</taxon>
        <taxon>Bacillati</taxon>
        <taxon>Chloroflexota</taxon>
        <taxon>Anaerolineae</taxon>
        <taxon>Anaerolineales</taxon>
        <taxon>Anaerolineaceae</taxon>
        <taxon>Leptolinea</taxon>
    </lineage>
</organism>
<feature type="active site" evidence="3">
    <location>
        <position position="46"/>
    </location>
</feature>
<accession>A0A0P6XVX7</accession>
<keyword evidence="5" id="KW-1185">Reference proteome</keyword>
<evidence type="ECO:0000256" key="2">
    <source>
        <dbReference type="ARBA" id="ARBA00023235"/>
    </source>
</evidence>
<dbReference type="GO" id="GO:0016853">
    <property type="term" value="F:isomerase activity"/>
    <property type="evidence" value="ECO:0007669"/>
    <property type="project" value="UniProtKB-KW"/>
</dbReference>
<sequence>MPEVIYQVDAFTAIPFKGNPAGVFISEKPRDDDWMRQLAREMNLSETAFLVPAEKYKDGYSLRWFTPTVEVDLCGHATLASAHILWQEGFLPRDQEARFQTRSGLLTARFCEGGWIALNFPVKKVEPALAPDGLLEGLKIASARYIGLNKMDYLVELDNEEQVRSLQPDHSALRKVQVRGVMVTARASSSEFDFVSRFFAPGSGIDEDPVTGSSHTALTPYWSAKLGKKEMTACQASARGGVLKVVDLGERVELRGQAVTIFKAELLNSR</sequence>
<dbReference type="OrthoDB" id="9788221at2"/>
<dbReference type="PANTHER" id="PTHR13774:SF17">
    <property type="entry name" value="PHENAZINE BIOSYNTHESIS-LIKE DOMAIN-CONTAINING PROTEIN"/>
    <property type="match status" value="1"/>
</dbReference>
<evidence type="ECO:0000313" key="4">
    <source>
        <dbReference type="EMBL" id="KPL73493.1"/>
    </source>
</evidence>
<dbReference type="InterPro" id="IPR003719">
    <property type="entry name" value="Phenazine_PhzF-like"/>
</dbReference>
<protein>
    <recommendedName>
        <fullName evidence="6">Oxidoreductase</fullName>
    </recommendedName>
</protein>
<proteinExistence type="inferred from homology"/>
<dbReference type="Gene3D" id="3.10.310.10">
    <property type="entry name" value="Diaminopimelate Epimerase, Chain A, domain 1"/>
    <property type="match status" value="2"/>
</dbReference>
<dbReference type="EMBL" id="LGCK01000006">
    <property type="protein sequence ID" value="KPL73493.1"/>
    <property type="molecule type" value="Genomic_DNA"/>
</dbReference>
<dbReference type="AlphaFoldDB" id="A0A0P6XVX7"/>
<dbReference type="Pfam" id="PF02567">
    <property type="entry name" value="PhzC-PhzF"/>
    <property type="match status" value="1"/>
</dbReference>
<dbReference type="NCBIfam" id="TIGR00654">
    <property type="entry name" value="PhzF_family"/>
    <property type="match status" value="1"/>
</dbReference>
<dbReference type="RefSeq" id="WP_062421968.1">
    <property type="nucleotide sequence ID" value="NZ_BBYA01000009.1"/>
</dbReference>
<evidence type="ECO:0008006" key="6">
    <source>
        <dbReference type="Google" id="ProtNLM"/>
    </source>
</evidence>
<dbReference type="PATRIC" id="fig|229920.5.peg.2618"/>
<comment type="similarity">
    <text evidence="1">Belongs to the PhzF family.</text>
</comment>
<dbReference type="SUPFAM" id="SSF54506">
    <property type="entry name" value="Diaminopimelate epimerase-like"/>
    <property type="match status" value="1"/>
</dbReference>
<comment type="caution">
    <text evidence="4">The sequence shown here is derived from an EMBL/GenBank/DDBJ whole genome shotgun (WGS) entry which is preliminary data.</text>
</comment>
<gene>
    <name evidence="4" type="ORF">ADM99_04775</name>
</gene>
<evidence type="ECO:0000313" key="5">
    <source>
        <dbReference type="Proteomes" id="UP000050430"/>
    </source>
</evidence>